<keyword evidence="2" id="KW-0378">Hydrolase</keyword>
<dbReference type="PANTHER" id="PTHR12121">
    <property type="entry name" value="CARBON CATABOLITE REPRESSOR PROTEIN 4"/>
    <property type="match status" value="1"/>
</dbReference>
<organism evidence="2 3">
    <name type="scientific">Coleofasciculus chthonoplastes PCC 7420</name>
    <dbReference type="NCBI Taxonomy" id="118168"/>
    <lineage>
        <taxon>Bacteria</taxon>
        <taxon>Bacillati</taxon>
        <taxon>Cyanobacteriota</taxon>
        <taxon>Cyanophyceae</taxon>
        <taxon>Coleofasciculales</taxon>
        <taxon>Coleofasciculaceae</taxon>
        <taxon>Coleofasciculus</taxon>
    </lineage>
</organism>
<dbReference type="CDD" id="cd09083">
    <property type="entry name" value="EEP-1"/>
    <property type="match status" value="1"/>
</dbReference>
<proteinExistence type="predicted"/>
<dbReference type="OrthoDB" id="9793162at2"/>
<dbReference type="InterPro" id="IPR036691">
    <property type="entry name" value="Endo/exonu/phosph_ase_sf"/>
</dbReference>
<dbReference type="Gene3D" id="3.60.10.10">
    <property type="entry name" value="Endonuclease/exonuclease/phosphatase"/>
    <property type="match status" value="1"/>
</dbReference>
<evidence type="ECO:0000259" key="1">
    <source>
        <dbReference type="Pfam" id="PF03372"/>
    </source>
</evidence>
<dbReference type="HOGENOM" id="CLU_030508_1_0_3"/>
<keyword evidence="3" id="KW-1185">Reference proteome</keyword>
<dbReference type="GO" id="GO:0004519">
    <property type="term" value="F:endonuclease activity"/>
    <property type="evidence" value="ECO:0007669"/>
    <property type="project" value="UniProtKB-KW"/>
</dbReference>
<gene>
    <name evidence="2" type="ORF">MC7420_1929</name>
</gene>
<keyword evidence="2" id="KW-0269">Exonuclease</keyword>
<sequence>MNIRIITFNIRYDKPDPDNQDWRIRRDAIAALIQEYHPDIIGTQEGKAHQLLDLHRRLPNYQSIGGDRTGTGTGEHCAIFYNQDRLKCLDNGDFYLSDTPDIAGSISPEWGNPAPRMATWAVFSVAQVSKTITCFNTHLDYTSAKARELGARLIRDRMIHCHPDNTYLFLTGDFNAEPGSLPREILSDSSTNSMILHDALAGVELEKQQSIHGFTGEAFAAVDTIYYDSRLRQETVTVDNRKWQGIFPSDHFPVIANFVND</sequence>
<dbReference type="Proteomes" id="UP000003835">
    <property type="component" value="Unassembled WGS sequence"/>
</dbReference>
<dbReference type="SUPFAM" id="SSF56219">
    <property type="entry name" value="DNase I-like"/>
    <property type="match status" value="1"/>
</dbReference>
<dbReference type="PANTHER" id="PTHR12121:SF36">
    <property type="entry name" value="ENDONUCLEASE_EXONUCLEASE_PHOSPHATASE DOMAIN-CONTAINING PROTEIN"/>
    <property type="match status" value="1"/>
</dbReference>
<evidence type="ECO:0000313" key="3">
    <source>
        <dbReference type="Proteomes" id="UP000003835"/>
    </source>
</evidence>
<dbReference type="InterPro" id="IPR050410">
    <property type="entry name" value="CCR4/nocturin_mRNA_transcr"/>
</dbReference>
<keyword evidence="2" id="KW-0255">Endonuclease</keyword>
<protein>
    <submittedName>
        <fullName evidence="2">Endonuclease/exonuclease/phosphatase family</fullName>
    </submittedName>
</protein>
<dbReference type="InterPro" id="IPR005135">
    <property type="entry name" value="Endo/exonuclease/phosphatase"/>
</dbReference>
<dbReference type="Pfam" id="PF03372">
    <property type="entry name" value="Exo_endo_phos"/>
    <property type="match status" value="1"/>
</dbReference>
<name>B4VMW6_9CYAN</name>
<keyword evidence="2" id="KW-0540">Nuclease</keyword>
<dbReference type="GO" id="GO:0000175">
    <property type="term" value="F:3'-5'-RNA exonuclease activity"/>
    <property type="evidence" value="ECO:0007669"/>
    <property type="project" value="TreeGrafter"/>
</dbReference>
<evidence type="ECO:0000313" key="2">
    <source>
        <dbReference type="EMBL" id="EDX76926.1"/>
    </source>
</evidence>
<dbReference type="EMBL" id="DS989845">
    <property type="protein sequence ID" value="EDX76926.1"/>
    <property type="molecule type" value="Genomic_DNA"/>
</dbReference>
<reference evidence="2 3" key="1">
    <citation type="submission" date="2008-07" db="EMBL/GenBank/DDBJ databases">
        <authorList>
            <person name="Tandeau de Marsac N."/>
            <person name="Ferriera S."/>
            <person name="Johnson J."/>
            <person name="Kravitz S."/>
            <person name="Beeson K."/>
            <person name="Sutton G."/>
            <person name="Rogers Y.-H."/>
            <person name="Friedman R."/>
            <person name="Frazier M."/>
            <person name="Venter J.C."/>
        </authorList>
    </citation>
    <scope>NUCLEOTIDE SEQUENCE [LARGE SCALE GENOMIC DNA]</scope>
    <source>
        <strain evidence="2 3">PCC 7420</strain>
    </source>
</reference>
<feature type="domain" description="Endonuclease/exonuclease/phosphatase" evidence="1">
    <location>
        <begin position="6"/>
        <end position="251"/>
    </location>
</feature>
<dbReference type="RefSeq" id="WP_006099883.1">
    <property type="nucleotide sequence ID" value="NZ_DS989845.1"/>
</dbReference>
<dbReference type="AlphaFoldDB" id="B4VMW6"/>
<dbReference type="eggNOG" id="COG3568">
    <property type="taxonomic scope" value="Bacteria"/>
</dbReference>
<accession>B4VMW6</accession>
<dbReference type="STRING" id="118168.MC7420_1929"/>